<protein>
    <submittedName>
        <fullName evidence="1">Uncharacterized protein</fullName>
    </submittedName>
</protein>
<proteinExistence type="predicted"/>
<dbReference type="EMBL" id="CM047904">
    <property type="protein sequence ID" value="KAJ0090894.1"/>
    <property type="molecule type" value="Genomic_DNA"/>
</dbReference>
<evidence type="ECO:0000313" key="2">
    <source>
        <dbReference type="Proteomes" id="UP001164250"/>
    </source>
</evidence>
<gene>
    <name evidence="1" type="ORF">Patl1_14798</name>
</gene>
<name>A0ACC1AW11_9ROSI</name>
<evidence type="ECO:0000313" key="1">
    <source>
        <dbReference type="EMBL" id="KAJ0090894.1"/>
    </source>
</evidence>
<reference evidence="2" key="1">
    <citation type="journal article" date="2023" name="G3 (Bethesda)">
        <title>Genome assembly and association tests identify interacting loci associated with vigor, precocity, and sex in interspecific pistachio rootstocks.</title>
        <authorList>
            <person name="Palmer W."/>
            <person name="Jacygrad E."/>
            <person name="Sagayaradj S."/>
            <person name="Cavanaugh K."/>
            <person name="Han R."/>
            <person name="Bertier L."/>
            <person name="Beede B."/>
            <person name="Kafkas S."/>
            <person name="Golino D."/>
            <person name="Preece J."/>
            <person name="Michelmore R."/>
        </authorList>
    </citation>
    <scope>NUCLEOTIDE SEQUENCE [LARGE SCALE GENOMIC DNA]</scope>
</reference>
<organism evidence="1 2">
    <name type="scientific">Pistacia atlantica</name>
    <dbReference type="NCBI Taxonomy" id="434234"/>
    <lineage>
        <taxon>Eukaryota</taxon>
        <taxon>Viridiplantae</taxon>
        <taxon>Streptophyta</taxon>
        <taxon>Embryophyta</taxon>
        <taxon>Tracheophyta</taxon>
        <taxon>Spermatophyta</taxon>
        <taxon>Magnoliopsida</taxon>
        <taxon>eudicotyledons</taxon>
        <taxon>Gunneridae</taxon>
        <taxon>Pentapetalae</taxon>
        <taxon>rosids</taxon>
        <taxon>malvids</taxon>
        <taxon>Sapindales</taxon>
        <taxon>Anacardiaceae</taxon>
        <taxon>Pistacia</taxon>
    </lineage>
</organism>
<accession>A0ACC1AW11</accession>
<dbReference type="Proteomes" id="UP001164250">
    <property type="component" value="Chromosome 8"/>
</dbReference>
<sequence length="74" mass="7660">MAGPDQVAQHSSEVLGQRKSLGQCPIKMAITGFACAGVIGFLVLYSKKKPEASALDVAKVTAGVAHSDNTHPPK</sequence>
<comment type="caution">
    <text evidence="1">The sequence shown here is derived from an EMBL/GenBank/DDBJ whole genome shotgun (WGS) entry which is preliminary data.</text>
</comment>
<keyword evidence="2" id="KW-1185">Reference proteome</keyword>